<evidence type="ECO:0000313" key="1">
    <source>
        <dbReference type="EMBL" id="EAR30169.1"/>
    </source>
</evidence>
<evidence type="ECO:0000313" key="2">
    <source>
        <dbReference type="Proteomes" id="UP000006201"/>
    </source>
</evidence>
<keyword evidence="2" id="KW-1185">Reference proteome</keyword>
<protein>
    <submittedName>
        <fullName evidence="1">Uncharacterized protein</fullName>
    </submittedName>
</protein>
<gene>
    <name evidence="1" type="ORF">PTD2_01331</name>
</gene>
<dbReference type="GO" id="GO:0001522">
    <property type="term" value="P:pseudouridine synthesis"/>
    <property type="evidence" value="ECO:0007669"/>
    <property type="project" value="InterPro"/>
</dbReference>
<accession>A4C3N7</accession>
<name>A4C3N7_9GAMM</name>
<dbReference type="GO" id="GO:0009982">
    <property type="term" value="F:pseudouridine synthase activity"/>
    <property type="evidence" value="ECO:0007669"/>
    <property type="project" value="InterPro"/>
</dbReference>
<dbReference type="GO" id="GO:0140098">
    <property type="term" value="F:catalytic activity, acting on RNA"/>
    <property type="evidence" value="ECO:0007669"/>
    <property type="project" value="UniProtKB-ARBA"/>
</dbReference>
<dbReference type="GO" id="GO:0006396">
    <property type="term" value="P:RNA processing"/>
    <property type="evidence" value="ECO:0007669"/>
    <property type="project" value="UniProtKB-ARBA"/>
</dbReference>
<dbReference type="GO" id="GO:0003723">
    <property type="term" value="F:RNA binding"/>
    <property type="evidence" value="ECO:0007669"/>
    <property type="project" value="InterPro"/>
</dbReference>
<dbReference type="HOGENOM" id="CLU_3238480_0_0_6"/>
<organism evidence="1 2">
    <name type="scientific">Pseudoalteromonas tunicata D2</name>
    <dbReference type="NCBI Taxonomy" id="87626"/>
    <lineage>
        <taxon>Bacteria</taxon>
        <taxon>Pseudomonadati</taxon>
        <taxon>Pseudomonadota</taxon>
        <taxon>Gammaproteobacteria</taxon>
        <taxon>Alteromonadales</taxon>
        <taxon>Pseudoalteromonadaceae</taxon>
        <taxon>Pseudoalteromonas</taxon>
    </lineage>
</organism>
<dbReference type="AlphaFoldDB" id="A4C3N7"/>
<proteinExistence type="predicted"/>
<dbReference type="SUPFAM" id="SSF55120">
    <property type="entry name" value="Pseudouridine synthase"/>
    <property type="match status" value="1"/>
</dbReference>
<dbReference type="Gene3D" id="3.30.2350.10">
    <property type="entry name" value="Pseudouridine synthase"/>
    <property type="match status" value="1"/>
</dbReference>
<comment type="caution">
    <text evidence="1">The sequence shown here is derived from an EMBL/GenBank/DDBJ whole genome shotgun (WGS) entry which is preliminary data.</text>
</comment>
<sequence>MEGIKQLEAVLQTLKCGDITTITGRTHQLSIHCQAIGHPLLGC</sequence>
<reference evidence="1 2" key="1">
    <citation type="submission" date="2006-02" db="EMBL/GenBank/DDBJ databases">
        <authorList>
            <person name="Moran M.A."/>
            <person name="Kjelleberg S."/>
            <person name="Egan S."/>
            <person name="Saunders N."/>
            <person name="Thomas T."/>
            <person name="Ferriera S."/>
            <person name="Johnson J."/>
            <person name="Kravitz S."/>
            <person name="Halpern A."/>
            <person name="Remington K."/>
            <person name="Beeson K."/>
            <person name="Tran B."/>
            <person name="Rogers Y.-H."/>
            <person name="Friedman R."/>
            <person name="Venter J.C."/>
        </authorList>
    </citation>
    <scope>NUCLEOTIDE SEQUENCE [LARGE SCALE GENOMIC DNA]</scope>
    <source>
        <strain evidence="1 2">D2</strain>
    </source>
</reference>
<dbReference type="InterPro" id="IPR020103">
    <property type="entry name" value="PsdUridine_synth_cat_dom_sf"/>
</dbReference>
<dbReference type="Proteomes" id="UP000006201">
    <property type="component" value="Unassembled WGS sequence"/>
</dbReference>
<dbReference type="EMBL" id="AAOH01000001">
    <property type="protein sequence ID" value="EAR30169.1"/>
    <property type="molecule type" value="Genomic_DNA"/>
</dbReference>